<evidence type="ECO:0000313" key="1">
    <source>
        <dbReference type="EMBL" id="JAD79933.1"/>
    </source>
</evidence>
<accession>A0A0A9CZR7</accession>
<dbReference type="EMBL" id="GBRH01217962">
    <property type="protein sequence ID" value="JAD79933.1"/>
    <property type="molecule type" value="Transcribed_RNA"/>
</dbReference>
<reference evidence="1" key="1">
    <citation type="submission" date="2014-09" db="EMBL/GenBank/DDBJ databases">
        <authorList>
            <person name="Magalhaes I.L.F."/>
            <person name="Oliveira U."/>
            <person name="Santos F.R."/>
            <person name="Vidigal T.H.D.A."/>
            <person name="Brescovit A.D."/>
            <person name="Santos A.J."/>
        </authorList>
    </citation>
    <scope>NUCLEOTIDE SEQUENCE</scope>
    <source>
        <tissue evidence="1">Shoot tissue taken approximately 20 cm above the soil surface</tissue>
    </source>
</reference>
<proteinExistence type="predicted"/>
<dbReference type="AlphaFoldDB" id="A0A0A9CZR7"/>
<sequence>MIVPLMVSVHGIWLLFSCWICVQECT</sequence>
<name>A0A0A9CZR7_ARUDO</name>
<protein>
    <submittedName>
        <fullName evidence="1">Uncharacterized protein</fullName>
    </submittedName>
</protein>
<reference evidence="1" key="2">
    <citation type="journal article" date="2015" name="Data Brief">
        <title>Shoot transcriptome of the giant reed, Arundo donax.</title>
        <authorList>
            <person name="Barrero R.A."/>
            <person name="Guerrero F.D."/>
            <person name="Moolhuijzen P."/>
            <person name="Goolsby J.A."/>
            <person name="Tidwell J."/>
            <person name="Bellgard S.E."/>
            <person name="Bellgard M.I."/>
        </authorList>
    </citation>
    <scope>NUCLEOTIDE SEQUENCE</scope>
    <source>
        <tissue evidence="1">Shoot tissue taken approximately 20 cm above the soil surface</tissue>
    </source>
</reference>
<organism evidence="1">
    <name type="scientific">Arundo donax</name>
    <name type="common">Giant reed</name>
    <name type="synonym">Donax arundinaceus</name>
    <dbReference type="NCBI Taxonomy" id="35708"/>
    <lineage>
        <taxon>Eukaryota</taxon>
        <taxon>Viridiplantae</taxon>
        <taxon>Streptophyta</taxon>
        <taxon>Embryophyta</taxon>
        <taxon>Tracheophyta</taxon>
        <taxon>Spermatophyta</taxon>
        <taxon>Magnoliopsida</taxon>
        <taxon>Liliopsida</taxon>
        <taxon>Poales</taxon>
        <taxon>Poaceae</taxon>
        <taxon>PACMAD clade</taxon>
        <taxon>Arundinoideae</taxon>
        <taxon>Arundineae</taxon>
        <taxon>Arundo</taxon>
    </lineage>
</organism>